<dbReference type="EMBL" id="GBRH01225422">
    <property type="protein sequence ID" value="JAD72473.1"/>
    <property type="molecule type" value="Transcribed_RNA"/>
</dbReference>
<name>A0A0A9CDE6_ARUDO</name>
<protein>
    <submittedName>
        <fullName evidence="1">Uncharacterized protein</fullName>
    </submittedName>
</protein>
<accession>A0A0A9CDE6</accession>
<dbReference type="AlphaFoldDB" id="A0A0A9CDE6"/>
<sequence length="16" mass="1713">MHRSGGIGSLFSLSTY</sequence>
<reference evidence="1" key="2">
    <citation type="journal article" date="2015" name="Data Brief">
        <title>Shoot transcriptome of the giant reed, Arundo donax.</title>
        <authorList>
            <person name="Barrero R.A."/>
            <person name="Guerrero F.D."/>
            <person name="Moolhuijzen P."/>
            <person name="Goolsby J.A."/>
            <person name="Tidwell J."/>
            <person name="Bellgard S.E."/>
            <person name="Bellgard M.I."/>
        </authorList>
    </citation>
    <scope>NUCLEOTIDE SEQUENCE</scope>
    <source>
        <tissue evidence="1">Shoot tissue taken approximately 20 cm above the soil surface</tissue>
    </source>
</reference>
<proteinExistence type="predicted"/>
<evidence type="ECO:0000313" key="1">
    <source>
        <dbReference type="EMBL" id="JAD72473.1"/>
    </source>
</evidence>
<reference evidence="1" key="1">
    <citation type="submission" date="2014-09" db="EMBL/GenBank/DDBJ databases">
        <authorList>
            <person name="Magalhaes I.L.F."/>
            <person name="Oliveira U."/>
            <person name="Santos F.R."/>
            <person name="Vidigal T.H.D.A."/>
            <person name="Brescovit A.D."/>
            <person name="Santos A.J."/>
        </authorList>
    </citation>
    <scope>NUCLEOTIDE SEQUENCE</scope>
    <source>
        <tissue evidence="1">Shoot tissue taken approximately 20 cm above the soil surface</tissue>
    </source>
</reference>
<organism evidence="1">
    <name type="scientific">Arundo donax</name>
    <name type="common">Giant reed</name>
    <name type="synonym">Donax arundinaceus</name>
    <dbReference type="NCBI Taxonomy" id="35708"/>
    <lineage>
        <taxon>Eukaryota</taxon>
        <taxon>Viridiplantae</taxon>
        <taxon>Streptophyta</taxon>
        <taxon>Embryophyta</taxon>
        <taxon>Tracheophyta</taxon>
        <taxon>Spermatophyta</taxon>
        <taxon>Magnoliopsida</taxon>
        <taxon>Liliopsida</taxon>
        <taxon>Poales</taxon>
        <taxon>Poaceae</taxon>
        <taxon>PACMAD clade</taxon>
        <taxon>Arundinoideae</taxon>
        <taxon>Arundineae</taxon>
        <taxon>Arundo</taxon>
    </lineage>
</organism>